<evidence type="ECO:0000313" key="2">
    <source>
        <dbReference type="EMBL" id="BAK33696.1"/>
    </source>
</evidence>
<gene>
    <name evidence="2" type="ordered locus">MLP_06820</name>
</gene>
<dbReference type="STRING" id="1032480.MLP_06820"/>
<dbReference type="KEGG" id="mph:MLP_06820"/>
<dbReference type="HOGENOM" id="CLU_1523467_0_0_11"/>
<name>F5XL08_MICPN</name>
<reference evidence="2 3" key="1">
    <citation type="submission" date="2011-05" db="EMBL/GenBank/DDBJ databases">
        <title>Whole genome sequence of Microlunatus phosphovorus NM-1.</title>
        <authorList>
            <person name="Hosoyama A."/>
            <person name="Sasaki K."/>
            <person name="Harada T."/>
            <person name="Igarashi R."/>
            <person name="Kawakoshi A."/>
            <person name="Sasagawa M."/>
            <person name="Fukada J."/>
            <person name="Nakamura S."/>
            <person name="Katano Y."/>
            <person name="Hanada S."/>
            <person name="Kamagata Y."/>
            <person name="Nakamura N."/>
            <person name="Yamazaki S."/>
            <person name="Fujita N."/>
        </authorList>
    </citation>
    <scope>NUCLEOTIDE SEQUENCE [LARGE SCALE GENOMIC DNA]</scope>
    <source>
        <strain evidence="3">ATCC 700054 / DSM 10555 / JCM 9379 / NBRC 101784 / NCIMB 13414 / VKM Ac-1990 / NM-1</strain>
    </source>
</reference>
<proteinExistence type="predicted"/>
<dbReference type="OrthoDB" id="128089at2"/>
<dbReference type="AlphaFoldDB" id="F5XL08"/>
<feature type="domain" description="DUF4143" evidence="1">
    <location>
        <begin position="11"/>
        <end position="84"/>
    </location>
</feature>
<dbReference type="Proteomes" id="UP000007947">
    <property type="component" value="Chromosome"/>
</dbReference>
<dbReference type="Pfam" id="PF13635">
    <property type="entry name" value="DUF4143"/>
    <property type="match status" value="1"/>
</dbReference>
<sequence length="176" mass="18937">MGHVYSRILDAATPGEDDKPSRQTVASYREHLIRIFVLDPVPAWIPAFSPLKRLTHSPKHHLVDPGLAARLAGVSIDGLLRGEGDRVTARPDTNTWLGALFEYSPSKSSSVARSATRMYVTSTGCATSSVNGWSNESSSMPGSTPTAAQTVSPSYRSRCWVHSKSVEYAGAGQAIH</sequence>
<accession>F5XL08</accession>
<dbReference type="eggNOG" id="COG1373">
    <property type="taxonomic scope" value="Bacteria"/>
</dbReference>
<evidence type="ECO:0000259" key="1">
    <source>
        <dbReference type="Pfam" id="PF13635"/>
    </source>
</evidence>
<evidence type="ECO:0000313" key="3">
    <source>
        <dbReference type="Proteomes" id="UP000007947"/>
    </source>
</evidence>
<protein>
    <recommendedName>
        <fullName evidence="1">DUF4143 domain-containing protein</fullName>
    </recommendedName>
</protein>
<dbReference type="InterPro" id="IPR025420">
    <property type="entry name" value="DUF4143"/>
</dbReference>
<organism evidence="2 3">
    <name type="scientific">Microlunatus phosphovorus (strain ATCC 700054 / DSM 10555 / JCM 9379 / NBRC 101784 / NCIMB 13414 / VKM Ac-1990 / NM-1)</name>
    <dbReference type="NCBI Taxonomy" id="1032480"/>
    <lineage>
        <taxon>Bacteria</taxon>
        <taxon>Bacillati</taxon>
        <taxon>Actinomycetota</taxon>
        <taxon>Actinomycetes</taxon>
        <taxon>Propionibacteriales</taxon>
        <taxon>Propionibacteriaceae</taxon>
        <taxon>Microlunatus</taxon>
    </lineage>
</organism>
<keyword evidence="3" id="KW-1185">Reference proteome</keyword>
<dbReference type="EMBL" id="AP012204">
    <property type="protein sequence ID" value="BAK33696.1"/>
    <property type="molecule type" value="Genomic_DNA"/>
</dbReference>
<dbReference type="RefSeq" id="WP_013861585.1">
    <property type="nucleotide sequence ID" value="NC_015635.1"/>
</dbReference>